<evidence type="ECO:0000313" key="2">
    <source>
        <dbReference type="EMBL" id="MPC46278.1"/>
    </source>
</evidence>
<comment type="caution">
    <text evidence="2">The sequence shown here is derived from an EMBL/GenBank/DDBJ whole genome shotgun (WGS) entry which is preliminary data.</text>
</comment>
<evidence type="ECO:0000313" key="3">
    <source>
        <dbReference type="Proteomes" id="UP000324222"/>
    </source>
</evidence>
<protein>
    <submittedName>
        <fullName evidence="2">Uncharacterized protein</fullName>
    </submittedName>
</protein>
<sequence>MAWGVWCIYVLGAGVRLWLMNSSGADFIAKRVEFSTPLNSWKRGHMLTTYGGRPHAKVASQRDVGHVVDLRLHLESLGGLIPKSWRAYLPLLFVACDLLTAALLAAVAASYSRKQVSSLLV</sequence>
<keyword evidence="1" id="KW-0472">Membrane</keyword>
<name>A0A5B7FMS1_PORTR</name>
<dbReference type="Pfam" id="PF06728">
    <property type="entry name" value="PIG-U"/>
    <property type="match status" value="1"/>
</dbReference>
<keyword evidence="1" id="KW-0812">Transmembrane</keyword>
<keyword evidence="3" id="KW-1185">Reference proteome</keyword>
<evidence type="ECO:0000256" key="1">
    <source>
        <dbReference type="SAM" id="Phobius"/>
    </source>
</evidence>
<gene>
    <name evidence="2" type="ORF">E2C01_039993</name>
</gene>
<keyword evidence="1" id="KW-1133">Transmembrane helix</keyword>
<dbReference type="OrthoDB" id="549017at2759"/>
<reference evidence="2 3" key="1">
    <citation type="submission" date="2019-05" db="EMBL/GenBank/DDBJ databases">
        <title>Another draft genome of Portunus trituberculatus and its Hox gene families provides insights of decapod evolution.</title>
        <authorList>
            <person name="Jeong J.-H."/>
            <person name="Song I."/>
            <person name="Kim S."/>
            <person name="Choi T."/>
            <person name="Kim D."/>
            <person name="Ryu S."/>
            <person name="Kim W."/>
        </authorList>
    </citation>
    <scope>NUCLEOTIDE SEQUENCE [LARGE SCALE GENOMIC DNA]</scope>
    <source>
        <tissue evidence="2">Muscle</tissue>
    </source>
</reference>
<feature type="transmembrane region" description="Helical" evidence="1">
    <location>
        <begin position="87"/>
        <end position="111"/>
    </location>
</feature>
<dbReference type="Proteomes" id="UP000324222">
    <property type="component" value="Unassembled WGS sequence"/>
</dbReference>
<dbReference type="AlphaFoldDB" id="A0A5B7FMS1"/>
<accession>A0A5B7FMS1</accession>
<dbReference type="EMBL" id="VSRR010007131">
    <property type="protein sequence ID" value="MPC46278.1"/>
    <property type="molecule type" value="Genomic_DNA"/>
</dbReference>
<organism evidence="2 3">
    <name type="scientific">Portunus trituberculatus</name>
    <name type="common">Swimming crab</name>
    <name type="synonym">Neptunus trituberculatus</name>
    <dbReference type="NCBI Taxonomy" id="210409"/>
    <lineage>
        <taxon>Eukaryota</taxon>
        <taxon>Metazoa</taxon>
        <taxon>Ecdysozoa</taxon>
        <taxon>Arthropoda</taxon>
        <taxon>Crustacea</taxon>
        <taxon>Multicrustacea</taxon>
        <taxon>Malacostraca</taxon>
        <taxon>Eumalacostraca</taxon>
        <taxon>Eucarida</taxon>
        <taxon>Decapoda</taxon>
        <taxon>Pleocyemata</taxon>
        <taxon>Brachyura</taxon>
        <taxon>Eubrachyura</taxon>
        <taxon>Portunoidea</taxon>
        <taxon>Portunidae</taxon>
        <taxon>Portuninae</taxon>
        <taxon>Portunus</taxon>
    </lineage>
</organism>
<proteinExistence type="predicted"/>